<evidence type="ECO:0000313" key="2">
    <source>
        <dbReference type="Proteomes" id="UP001221150"/>
    </source>
</evidence>
<evidence type="ECO:0000313" key="1">
    <source>
        <dbReference type="EMBL" id="MDF3303060.1"/>
    </source>
</evidence>
<comment type="caution">
    <text evidence="1">The sequence shown here is derived from an EMBL/GenBank/DDBJ whole genome shotgun (WGS) entry which is preliminary data.</text>
</comment>
<name>A0ABT6AEH7_9ACTN</name>
<protein>
    <submittedName>
        <fullName evidence="1">Uncharacterized protein</fullName>
    </submittedName>
</protein>
<organism evidence="1 2">
    <name type="scientific">Streptomyces tropicalis</name>
    <dbReference type="NCBI Taxonomy" id="3034234"/>
    <lineage>
        <taxon>Bacteria</taxon>
        <taxon>Bacillati</taxon>
        <taxon>Actinomycetota</taxon>
        <taxon>Actinomycetes</taxon>
        <taxon>Kitasatosporales</taxon>
        <taxon>Streptomycetaceae</taxon>
        <taxon>Streptomyces</taxon>
    </lineage>
</organism>
<keyword evidence="2" id="KW-1185">Reference proteome</keyword>
<sequence>MTPTTTTTTVTAAATASVMSADEALALADPFTPFGFAPDRYAEICFYRCRDCGARGPVGRALLDKEFSDLPQAEQDAHTWPTDHFDTAGHEYSDRITLSRAPARTTTIRRISKTPRSAARP</sequence>
<dbReference type="RefSeq" id="WP_276112605.1">
    <property type="nucleotide sequence ID" value="NZ_JARJBB010000038.1"/>
</dbReference>
<reference evidence="1 2" key="1">
    <citation type="submission" date="2023-03" db="EMBL/GenBank/DDBJ databases">
        <title>Draft genome sequence of Streptomyces sp. K1PA1 isolated from peat swamp forest in Thailand.</title>
        <authorList>
            <person name="Klaysubun C."/>
            <person name="Duangmal K."/>
        </authorList>
    </citation>
    <scope>NUCLEOTIDE SEQUENCE [LARGE SCALE GENOMIC DNA]</scope>
    <source>
        <strain evidence="1 2">K1PA1</strain>
    </source>
</reference>
<proteinExistence type="predicted"/>
<dbReference type="EMBL" id="JARJBB010000038">
    <property type="protein sequence ID" value="MDF3303060.1"/>
    <property type="molecule type" value="Genomic_DNA"/>
</dbReference>
<gene>
    <name evidence="1" type="ORF">P3H78_31500</name>
</gene>
<dbReference type="Proteomes" id="UP001221150">
    <property type="component" value="Unassembled WGS sequence"/>
</dbReference>
<accession>A0ABT6AEH7</accession>